<dbReference type="InterPro" id="IPR014105">
    <property type="entry name" value="Carotenoid/retinoid_OxRdtase"/>
</dbReference>
<dbReference type="STRING" id="282676.B6F84_05740"/>
<dbReference type="AlphaFoldDB" id="A0A1W6JZB8"/>
<organism evidence="5 6">
    <name type="scientific">Acidianus manzaensis</name>
    <dbReference type="NCBI Taxonomy" id="282676"/>
    <lineage>
        <taxon>Archaea</taxon>
        <taxon>Thermoproteota</taxon>
        <taxon>Thermoprotei</taxon>
        <taxon>Sulfolobales</taxon>
        <taxon>Sulfolobaceae</taxon>
        <taxon>Acidianus</taxon>
    </lineage>
</organism>
<feature type="domain" description="Amine oxidase" evidence="4">
    <location>
        <begin position="10"/>
        <end position="459"/>
    </location>
</feature>
<dbReference type="NCBIfam" id="TIGR02734">
    <property type="entry name" value="crtI_fam"/>
    <property type="match status" value="1"/>
</dbReference>
<evidence type="ECO:0000256" key="2">
    <source>
        <dbReference type="ARBA" id="ARBA00022746"/>
    </source>
</evidence>
<dbReference type="PANTHER" id="PTHR43734:SF1">
    <property type="entry name" value="PHYTOENE DESATURASE"/>
    <property type="match status" value="1"/>
</dbReference>
<evidence type="ECO:0000256" key="1">
    <source>
        <dbReference type="ARBA" id="ARBA00004829"/>
    </source>
</evidence>
<comment type="pathway">
    <text evidence="1">Carotenoid biosynthesis.</text>
</comment>
<keyword evidence="3" id="KW-0560">Oxidoreductase</keyword>
<name>A0A1W6JZB8_9CREN</name>
<dbReference type="EMBL" id="CP020477">
    <property type="protein sequence ID" value="ARM75587.1"/>
    <property type="molecule type" value="Genomic_DNA"/>
</dbReference>
<dbReference type="PANTHER" id="PTHR43734">
    <property type="entry name" value="PHYTOENE DESATURASE"/>
    <property type="match status" value="1"/>
</dbReference>
<dbReference type="KEGG" id="aman:B6F84_05740"/>
<evidence type="ECO:0000256" key="3">
    <source>
        <dbReference type="ARBA" id="ARBA00023002"/>
    </source>
</evidence>
<dbReference type="Pfam" id="PF01593">
    <property type="entry name" value="Amino_oxidase"/>
    <property type="match status" value="1"/>
</dbReference>
<evidence type="ECO:0000259" key="4">
    <source>
        <dbReference type="Pfam" id="PF01593"/>
    </source>
</evidence>
<reference evidence="5 6" key="1">
    <citation type="submission" date="2017-03" db="EMBL/GenBank/DDBJ databases">
        <title>Sulfur activation and transportation mechanism of thermophilic Archaea Acidianus manzaensis YN-25.</title>
        <authorList>
            <person name="Ma Y."/>
            <person name="Yang Y."/>
            <person name="Xia J."/>
        </authorList>
    </citation>
    <scope>NUCLEOTIDE SEQUENCE [LARGE SCALE GENOMIC DNA]</scope>
    <source>
        <strain evidence="5 6">YN-25</strain>
    </source>
</reference>
<dbReference type="InterPro" id="IPR036188">
    <property type="entry name" value="FAD/NAD-bd_sf"/>
</dbReference>
<gene>
    <name evidence="5" type="ORF">B6F84_05740</name>
</gene>
<proteinExistence type="predicted"/>
<evidence type="ECO:0000313" key="6">
    <source>
        <dbReference type="Proteomes" id="UP000193404"/>
    </source>
</evidence>
<keyword evidence="6" id="KW-1185">Reference proteome</keyword>
<sequence length="463" mass="53298">MKAIVVGAGIGGMSTALLLAKKGIEVLVIEKLDQPGGRARSFNNDIFSFDMGPSWYLMPEIFNDFFKEIGESTYPTIEVKPKLRLIRDMQGFVESITDEEIPEDKAFDEYLQDTKLLYELSLKKFLYKELKFTDFLDKDLISNLNKFPIFLNLENFNRKYFKTDIMQKLMGFSSVFLGGSPYDIPSIYSMVNYSVFGEGVFYPKNGFSGYVKNLFEICKKVGIEFKFNSPVDKIKINNENKVECVGVKDQCFNGDLFIINMDYIYADSLLPYEYRNNWSKKRLAPSAILGYLGVEGEVDYPHHTVVINGDWKNHFNSILEGNLPDPKNMSYYVSYRKATDRELEGKDLVFLIPISPIEINREDAEKLVRASINDFLEKTKTQFKIKYQRIYTPSDFKTDYNAYRGTAFGLAHTLNQTGPFRPPMKHRKLKNLYYVGQYTQPGIGVPMVTLSSIIVSKRIENEL</sequence>
<dbReference type="InterPro" id="IPR002937">
    <property type="entry name" value="Amino_oxidase"/>
</dbReference>
<keyword evidence="2" id="KW-0125">Carotenoid biosynthesis</keyword>
<accession>A0A1W6JZB8</accession>
<dbReference type="Proteomes" id="UP000193404">
    <property type="component" value="Chromosome"/>
</dbReference>
<evidence type="ECO:0000313" key="5">
    <source>
        <dbReference type="EMBL" id="ARM75587.1"/>
    </source>
</evidence>
<dbReference type="OrthoDB" id="40741at2157"/>
<dbReference type="GO" id="GO:0016117">
    <property type="term" value="P:carotenoid biosynthetic process"/>
    <property type="evidence" value="ECO:0007669"/>
    <property type="project" value="UniProtKB-KW"/>
</dbReference>
<dbReference type="Gene3D" id="3.50.50.60">
    <property type="entry name" value="FAD/NAD(P)-binding domain"/>
    <property type="match status" value="2"/>
</dbReference>
<dbReference type="GeneID" id="41590402"/>
<protein>
    <submittedName>
        <fullName evidence="5">Phytoene desaturase</fullName>
    </submittedName>
</protein>
<dbReference type="GO" id="GO:0016491">
    <property type="term" value="F:oxidoreductase activity"/>
    <property type="evidence" value="ECO:0007669"/>
    <property type="project" value="UniProtKB-KW"/>
</dbReference>
<dbReference type="SUPFAM" id="SSF51905">
    <property type="entry name" value="FAD/NAD(P)-binding domain"/>
    <property type="match status" value="1"/>
</dbReference>
<dbReference type="RefSeq" id="WP_148691358.1">
    <property type="nucleotide sequence ID" value="NZ_CP020477.1"/>
</dbReference>